<sequence length="238" mass="26810">MAQFPEAIYLPGPDEPADVLTWGKSPEQAKSDQAAVIARIGGFRSPDYAQSYLLAANTLLRAAQSDNRLDHHGIPIFFLQRHAAELMIKAPLQLGIEVQSYQKKLGHPTSSVFPTEDHIRHSERSHDLRELLEDLVEMSRALQLGTVHAPLHLVVEEILALEKEHTWSRYSFHFEGKKDLKTRHQHLQEEITIPLGNIQNQLQAASFSLGSSWPFDSSLMGILGSRIEQLWREAGEIA</sequence>
<accession>A0A0E3BJT4</accession>
<comment type="caution">
    <text evidence="1">The sequence shown here is derived from an EMBL/GenBank/DDBJ whole genome shotgun (WGS) entry which is preliminary data.</text>
</comment>
<protein>
    <submittedName>
        <fullName evidence="1">Uncharacterized protein</fullName>
    </submittedName>
</protein>
<gene>
    <name evidence="1" type="ORF">P245_03025</name>
</gene>
<evidence type="ECO:0000313" key="2">
    <source>
        <dbReference type="Proteomes" id="UP000029567"/>
    </source>
</evidence>
<dbReference type="RefSeq" id="WP_034377503.1">
    <property type="nucleotide sequence ID" value="NZ_AWTN01000002.1"/>
</dbReference>
<name>A0A0E3BJT4_9BURK</name>
<dbReference type="EMBL" id="AWTN01000002">
    <property type="protein sequence ID" value="KGH00394.1"/>
    <property type="molecule type" value="Genomic_DNA"/>
</dbReference>
<evidence type="ECO:0000313" key="1">
    <source>
        <dbReference type="EMBL" id="KGH00394.1"/>
    </source>
</evidence>
<proteinExistence type="predicted"/>
<dbReference type="Proteomes" id="UP000029567">
    <property type="component" value="Unassembled WGS sequence"/>
</dbReference>
<organism evidence="1 2">
    <name type="scientific">Comamonas thiooxydans</name>
    <dbReference type="NCBI Taxonomy" id="363952"/>
    <lineage>
        <taxon>Bacteria</taxon>
        <taxon>Pseudomonadati</taxon>
        <taxon>Pseudomonadota</taxon>
        <taxon>Betaproteobacteria</taxon>
        <taxon>Burkholderiales</taxon>
        <taxon>Comamonadaceae</taxon>
        <taxon>Comamonas</taxon>
    </lineage>
</organism>
<dbReference type="AlphaFoldDB" id="A0A0E3BJT4"/>
<reference evidence="1 2" key="1">
    <citation type="submission" date="2013-09" db="EMBL/GenBank/DDBJ databases">
        <title>High correlation between genotypes and phenotypes of environmental bacteria Comamonas testosteroni strains.</title>
        <authorList>
            <person name="Liu L."/>
            <person name="Zhu W."/>
            <person name="Xia X."/>
            <person name="Xu B."/>
            <person name="Luo M."/>
            <person name="Wang G."/>
        </authorList>
    </citation>
    <scope>NUCLEOTIDE SEQUENCE [LARGE SCALE GENOMIC DNA]</scope>
    <source>
        <strain evidence="1 2">JL14</strain>
    </source>
</reference>